<protein>
    <submittedName>
        <fullName evidence="2">Uncharacterized protein</fullName>
    </submittedName>
</protein>
<dbReference type="EMBL" id="WHPN01000420">
    <property type="protein sequence ID" value="KAF4405375.1"/>
    <property type="molecule type" value="Genomic_DNA"/>
</dbReference>
<keyword evidence="1" id="KW-0472">Membrane</keyword>
<dbReference type="Proteomes" id="UP000621266">
    <property type="component" value="Unassembled WGS sequence"/>
</dbReference>
<reference evidence="2 3" key="1">
    <citation type="submission" date="2019-10" db="EMBL/GenBank/DDBJ databases">
        <title>Streptomyces tenebrisbrunneis sp.nov., an endogenous actinomycete isolated from of Lycium ruthenicum.</title>
        <authorList>
            <person name="Ma L."/>
        </authorList>
    </citation>
    <scope>NUCLEOTIDE SEQUENCE [LARGE SCALE GENOMIC DNA]</scope>
    <source>
        <strain evidence="2 3">TRM 66187</strain>
    </source>
</reference>
<accession>A0ABQ7F9N0</accession>
<comment type="caution">
    <text evidence="2">The sequence shown here is derived from an EMBL/GenBank/DDBJ whole genome shotgun (WGS) entry which is preliminary data.</text>
</comment>
<keyword evidence="1" id="KW-1133">Transmembrane helix</keyword>
<evidence type="ECO:0000313" key="2">
    <source>
        <dbReference type="EMBL" id="KAF4405375.1"/>
    </source>
</evidence>
<sequence>MTTPPTPDQVPGRTVPVWLPWLLAMVFFSLAVALAVGILTSLSGAGGPEAVLAGGAAFGGAMGLCLAGVVAVRELRQFE</sequence>
<dbReference type="RefSeq" id="WP_098752339.1">
    <property type="nucleotide sequence ID" value="NZ_WHPN01000420.1"/>
</dbReference>
<keyword evidence="3" id="KW-1185">Reference proteome</keyword>
<organism evidence="2 3">
    <name type="scientific">Streptomyces lycii</name>
    <dbReference type="NCBI Taxonomy" id="2654337"/>
    <lineage>
        <taxon>Bacteria</taxon>
        <taxon>Bacillati</taxon>
        <taxon>Actinomycetota</taxon>
        <taxon>Actinomycetes</taxon>
        <taxon>Kitasatosporales</taxon>
        <taxon>Streptomycetaceae</taxon>
        <taxon>Streptomyces</taxon>
    </lineage>
</organism>
<evidence type="ECO:0000313" key="3">
    <source>
        <dbReference type="Proteomes" id="UP000621266"/>
    </source>
</evidence>
<gene>
    <name evidence="2" type="ORF">GCU69_30390</name>
</gene>
<name>A0ABQ7F9N0_9ACTN</name>
<proteinExistence type="predicted"/>
<feature type="transmembrane region" description="Helical" evidence="1">
    <location>
        <begin position="51"/>
        <end position="72"/>
    </location>
</feature>
<evidence type="ECO:0000256" key="1">
    <source>
        <dbReference type="SAM" id="Phobius"/>
    </source>
</evidence>
<keyword evidence="1" id="KW-0812">Transmembrane</keyword>
<feature type="transmembrane region" description="Helical" evidence="1">
    <location>
        <begin position="18"/>
        <end position="39"/>
    </location>
</feature>